<proteinExistence type="predicted"/>
<dbReference type="STRING" id="34508.A0A4U5NY98"/>
<evidence type="ECO:0000259" key="4">
    <source>
        <dbReference type="PROSITE" id="PS50222"/>
    </source>
</evidence>
<dbReference type="InterPro" id="IPR011992">
    <property type="entry name" value="EF-hand-dom_pair"/>
</dbReference>
<dbReference type="SUPFAM" id="SSF47473">
    <property type="entry name" value="EF-hand"/>
    <property type="match status" value="1"/>
</dbReference>
<dbReference type="PANTHER" id="PTHR23055">
    <property type="entry name" value="CALCIUM BINDING PROTEINS"/>
    <property type="match status" value="1"/>
</dbReference>
<protein>
    <recommendedName>
        <fullName evidence="4">EF-hand domain-containing protein</fullName>
    </recommendedName>
</protein>
<reference evidence="5 6" key="1">
    <citation type="journal article" date="2015" name="Genome Biol.">
        <title>Comparative genomics of Steinernema reveals deeply conserved gene regulatory networks.</title>
        <authorList>
            <person name="Dillman A.R."/>
            <person name="Macchietto M."/>
            <person name="Porter C.F."/>
            <person name="Rogers A."/>
            <person name="Williams B."/>
            <person name="Antoshechkin I."/>
            <person name="Lee M.M."/>
            <person name="Goodwin Z."/>
            <person name="Lu X."/>
            <person name="Lewis E.E."/>
            <person name="Goodrich-Blair H."/>
            <person name="Stock S.P."/>
            <person name="Adams B.J."/>
            <person name="Sternberg P.W."/>
            <person name="Mortazavi A."/>
        </authorList>
    </citation>
    <scope>NUCLEOTIDE SEQUENCE [LARGE SCALE GENOMIC DNA]</scope>
    <source>
        <strain evidence="5 6">ALL</strain>
    </source>
</reference>
<evidence type="ECO:0000256" key="2">
    <source>
        <dbReference type="ARBA" id="ARBA00022737"/>
    </source>
</evidence>
<dbReference type="InterPro" id="IPR018247">
    <property type="entry name" value="EF_Hand_1_Ca_BS"/>
</dbReference>
<name>A0A4U5NY98_STECR</name>
<dbReference type="Gene3D" id="1.10.238.10">
    <property type="entry name" value="EF-hand"/>
    <property type="match status" value="1"/>
</dbReference>
<keyword evidence="1" id="KW-0479">Metal-binding</keyword>
<accession>A0A4U5NY98</accession>
<organism evidence="5 6">
    <name type="scientific">Steinernema carpocapsae</name>
    <name type="common">Entomopathogenic nematode</name>
    <dbReference type="NCBI Taxonomy" id="34508"/>
    <lineage>
        <taxon>Eukaryota</taxon>
        <taxon>Metazoa</taxon>
        <taxon>Ecdysozoa</taxon>
        <taxon>Nematoda</taxon>
        <taxon>Chromadorea</taxon>
        <taxon>Rhabditida</taxon>
        <taxon>Tylenchina</taxon>
        <taxon>Panagrolaimomorpha</taxon>
        <taxon>Strongyloidoidea</taxon>
        <taxon>Steinernematidae</taxon>
        <taxon>Steinernema</taxon>
    </lineage>
</organism>
<evidence type="ECO:0000256" key="1">
    <source>
        <dbReference type="ARBA" id="ARBA00022723"/>
    </source>
</evidence>
<dbReference type="PANTHER" id="PTHR23055:SF171">
    <property type="entry name" value="EF-HAND DOMAIN-CONTAINING PROTEIN"/>
    <property type="match status" value="1"/>
</dbReference>
<keyword evidence="6" id="KW-1185">Reference proteome</keyword>
<dbReference type="AlphaFoldDB" id="A0A4U5NY98"/>
<evidence type="ECO:0000256" key="3">
    <source>
        <dbReference type="ARBA" id="ARBA00022837"/>
    </source>
</evidence>
<dbReference type="SMART" id="SM00054">
    <property type="entry name" value="EFh"/>
    <property type="match status" value="3"/>
</dbReference>
<dbReference type="InterPro" id="IPR028846">
    <property type="entry name" value="Recoverin"/>
</dbReference>
<gene>
    <name evidence="5" type="ORF">L596_012792</name>
</gene>
<keyword evidence="3" id="KW-0106">Calcium</keyword>
<comment type="caution">
    <text evidence="5">The sequence shown here is derived from an EMBL/GenBank/DDBJ whole genome shotgun (WGS) entry which is preliminary data.</text>
</comment>
<dbReference type="Proteomes" id="UP000298663">
    <property type="component" value="Unassembled WGS sequence"/>
</dbReference>
<dbReference type="GO" id="GO:0005509">
    <property type="term" value="F:calcium ion binding"/>
    <property type="evidence" value="ECO:0007669"/>
    <property type="project" value="InterPro"/>
</dbReference>
<dbReference type="PROSITE" id="PS00018">
    <property type="entry name" value="EF_HAND_1"/>
    <property type="match status" value="1"/>
</dbReference>
<evidence type="ECO:0000313" key="6">
    <source>
        <dbReference type="Proteomes" id="UP000298663"/>
    </source>
</evidence>
<evidence type="ECO:0000313" key="5">
    <source>
        <dbReference type="EMBL" id="TKR88568.1"/>
    </source>
</evidence>
<reference evidence="5 6" key="2">
    <citation type="journal article" date="2019" name="G3 (Bethesda)">
        <title>Hybrid Assembly of the Genome of the Entomopathogenic Nematode Steinernema carpocapsae Identifies the X-Chromosome.</title>
        <authorList>
            <person name="Serra L."/>
            <person name="Macchietto M."/>
            <person name="Macias-Munoz A."/>
            <person name="McGill C.J."/>
            <person name="Rodriguez I.M."/>
            <person name="Rodriguez B."/>
            <person name="Murad R."/>
            <person name="Mortazavi A."/>
        </authorList>
    </citation>
    <scope>NUCLEOTIDE SEQUENCE [LARGE SCALE GENOMIC DNA]</scope>
    <source>
        <strain evidence="5 6">ALL</strain>
    </source>
</reference>
<dbReference type="InterPro" id="IPR002048">
    <property type="entry name" value="EF_hand_dom"/>
</dbReference>
<dbReference type="OrthoDB" id="191686at2759"/>
<dbReference type="PROSITE" id="PS50222">
    <property type="entry name" value="EF_HAND_2"/>
    <property type="match status" value="1"/>
</dbReference>
<dbReference type="EMBL" id="AZBU02000003">
    <property type="protein sequence ID" value="TKR88568.1"/>
    <property type="molecule type" value="Genomic_DNA"/>
</dbReference>
<feature type="domain" description="EF-hand" evidence="4">
    <location>
        <begin position="251"/>
        <end position="278"/>
    </location>
</feature>
<sequence length="288" mass="33946">MAFPLSLQLVGKNPFLTIGNEHNRRRPSQFDRALHRVYGNPRPLFGVKQVDQLLARVYWSLRSLQFRLFYKNEETDFDMIADLMKVETGTKPPAIHEILASTRHRFSTRWIKYMYAKFKNECPNGRMTLPEFKRLFGNYVPNRVSDEYLERMFHAINYEDNESITFADLIECLSRLHDEDAQTKAAWTMRLMAKKHSNRIDYDEFSEFVGSVFNLVGKDERKRQTTTDTESEEEFEDPATVIQVAYRSAVVFKELDTDQDGYLNEQDLVRFFQRHDRTGNDAGRIDLL</sequence>
<keyword evidence="2" id="KW-0677">Repeat</keyword>